<dbReference type="SMART" id="SM00577">
    <property type="entry name" value="CPDc"/>
    <property type="match status" value="1"/>
</dbReference>
<dbReference type="Gene3D" id="3.40.50.1000">
    <property type="entry name" value="HAD superfamily/HAD-like"/>
    <property type="match status" value="1"/>
</dbReference>
<dbReference type="PANTHER" id="PTHR12210">
    <property type="entry name" value="DULLARD PROTEIN PHOSPHATASE"/>
    <property type="match status" value="1"/>
</dbReference>
<dbReference type="NCBIfam" id="TIGR02251">
    <property type="entry name" value="HIF-SF_euk"/>
    <property type="match status" value="1"/>
</dbReference>
<evidence type="ECO:0000256" key="2">
    <source>
        <dbReference type="ARBA" id="ARBA00022912"/>
    </source>
</evidence>
<organism evidence="7 8">
    <name type="scientific">Clitoria ternatea</name>
    <name type="common">Butterfly pea</name>
    <dbReference type="NCBI Taxonomy" id="43366"/>
    <lineage>
        <taxon>Eukaryota</taxon>
        <taxon>Viridiplantae</taxon>
        <taxon>Streptophyta</taxon>
        <taxon>Embryophyta</taxon>
        <taxon>Tracheophyta</taxon>
        <taxon>Spermatophyta</taxon>
        <taxon>Magnoliopsida</taxon>
        <taxon>eudicotyledons</taxon>
        <taxon>Gunneridae</taxon>
        <taxon>Pentapetalae</taxon>
        <taxon>rosids</taxon>
        <taxon>fabids</taxon>
        <taxon>Fabales</taxon>
        <taxon>Fabaceae</taxon>
        <taxon>Papilionoideae</taxon>
        <taxon>50 kb inversion clade</taxon>
        <taxon>NPAAA clade</taxon>
        <taxon>indigoferoid/millettioid clade</taxon>
        <taxon>Phaseoleae</taxon>
        <taxon>Clitoria</taxon>
    </lineage>
</organism>
<keyword evidence="8" id="KW-1185">Reference proteome</keyword>
<proteinExistence type="inferred from homology"/>
<dbReference type="GO" id="GO:0004721">
    <property type="term" value="F:phosphoprotein phosphatase activity"/>
    <property type="evidence" value="ECO:0007669"/>
    <property type="project" value="UniProtKB-KW"/>
</dbReference>
<comment type="similarity">
    <text evidence="4">Belongs to the CTDSPL2 family.</text>
</comment>
<dbReference type="InterPro" id="IPR036412">
    <property type="entry name" value="HAD-like_sf"/>
</dbReference>
<dbReference type="GO" id="GO:0005634">
    <property type="term" value="C:nucleus"/>
    <property type="evidence" value="ECO:0007669"/>
    <property type="project" value="UniProtKB-ARBA"/>
</dbReference>
<dbReference type="SUPFAM" id="SSF56784">
    <property type="entry name" value="HAD-like"/>
    <property type="match status" value="1"/>
</dbReference>
<dbReference type="Pfam" id="PF03031">
    <property type="entry name" value="NIF"/>
    <property type="match status" value="1"/>
</dbReference>
<evidence type="ECO:0000313" key="8">
    <source>
        <dbReference type="Proteomes" id="UP001359559"/>
    </source>
</evidence>
<evidence type="ECO:0000256" key="3">
    <source>
        <dbReference type="ARBA" id="ARBA00037324"/>
    </source>
</evidence>
<accession>A0AAN9IB19</accession>
<dbReference type="InterPro" id="IPR011948">
    <property type="entry name" value="Dullard_phosphatase"/>
</dbReference>
<dbReference type="InterPro" id="IPR050365">
    <property type="entry name" value="TIM50"/>
</dbReference>
<evidence type="ECO:0000256" key="1">
    <source>
        <dbReference type="ARBA" id="ARBA00022801"/>
    </source>
</evidence>
<name>A0AAN9IB19_CLITE</name>
<comment type="function">
    <text evidence="3">Probable phosphatase.</text>
</comment>
<keyword evidence="1" id="KW-0378">Hydrolase</keyword>
<dbReference type="PROSITE" id="PS50969">
    <property type="entry name" value="FCP1"/>
    <property type="match status" value="1"/>
</dbReference>
<feature type="domain" description="FCP1 homology" evidence="6">
    <location>
        <begin position="286"/>
        <end position="445"/>
    </location>
</feature>
<evidence type="ECO:0000313" key="7">
    <source>
        <dbReference type="EMBL" id="KAK7271554.1"/>
    </source>
</evidence>
<dbReference type="FunFam" id="3.40.50.1000:FF:000015">
    <property type="entry name" value="CTD small phosphatase-like protein 2"/>
    <property type="match status" value="1"/>
</dbReference>
<protein>
    <recommendedName>
        <fullName evidence="6">FCP1 homology domain-containing protein</fullName>
    </recommendedName>
</protein>
<evidence type="ECO:0000259" key="6">
    <source>
        <dbReference type="PROSITE" id="PS50969"/>
    </source>
</evidence>
<dbReference type="Proteomes" id="UP001359559">
    <property type="component" value="Unassembled WGS sequence"/>
</dbReference>
<dbReference type="EMBL" id="JAYKXN010000007">
    <property type="protein sequence ID" value="KAK7271554.1"/>
    <property type="molecule type" value="Genomic_DNA"/>
</dbReference>
<evidence type="ECO:0000256" key="4">
    <source>
        <dbReference type="ARBA" id="ARBA00038355"/>
    </source>
</evidence>
<keyword evidence="2" id="KW-0904">Protein phosphatase</keyword>
<dbReference type="CDD" id="cd07521">
    <property type="entry name" value="HAD_FCP1-like"/>
    <property type="match status" value="1"/>
</dbReference>
<comment type="caution">
    <text evidence="7">The sequence shown here is derived from an EMBL/GenBank/DDBJ whole genome shotgun (WGS) entry which is preliminary data.</text>
</comment>
<dbReference type="AlphaFoldDB" id="A0AAN9IB19"/>
<reference evidence="7 8" key="1">
    <citation type="submission" date="2024-01" db="EMBL/GenBank/DDBJ databases">
        <title>The genomes of 5 underutilized Papilionoideae crops provide insights into root nodulation and disease resistance.</title>
        <authorList>
            <person name="Yuan L."/>
        </authorList>
    </citation>
    <scope>NUCLEOTIDE SEQUENCE [LARGE SCALE GENOMIC DNA]</scope>
    <source>
        <strain evidence="7">LY-2023</strain>
        <tissue evidence="7">Leaf</tissue>
    </source>
</reference>
<evidence type="ECO:0000256" key="5">
    <source>
        <dbReference type="SAM" id="MobiDB-lite"/>
    </source>
</evidence>
<feature type="region of interest" description="Disordered" evidence="5">
    <location>
        <begin position="1"/>
        <end position="26"/>
    </location>
</feature>
<dbReference type="InterPro" id="IPR004274">
    <property type="entry name" value="FCP1_dom"/>
</dbReference>
<gene>
    <name evidence="7" type="ORF">RJT34_27542</name>
</gene>
<sequence length="463" mass="52957">MPSPKMKAKSTTTCKKDGSYLHMSPKSNGISKKIPCSIIRLPHEKEDLATSPQTSQNCFSKDEESFKDHDCGNHMEQTCFTFNGCTGSIEERDYLPTSLSSCSESMLSCFERPNYANCHQFDEVNREQITWEPQVDNNNFTNIQMPDVLDSYAYEGSRTGFTPNDGISVFDDSRDFDALPDLEFAGTNYINDVIERVMIFPPVQETVEVVNFNYGGSCEEFQETPDSWFHMVCHQANPFTEENVFNSCQFDSDRVDYFDPDTFVQNFLEFSDESNTLPALVSKEASKRKNVTLVLDLDETLIHSTMEQCDDADFTFQVSIVDKEYTVYVRKRPFLQEFLEKVSEMFEVIIFTASKRPYAEKLLDVLDPDKKFFSGRVYRESCIVKDGTYTKDLTVLGIDLAKLVIVDNSPKVFRLQVNNGIPIESWFQDRSDTALISLLPFLEKLVDVEDVRPIVAEKFGARN</sequence>
<dbReference type="InterPro" id="IPR023214">
    <property type="entry name" value="HAD_sf"/>
</dbReference>